<feature type="transmembrane region" description="Helical" evidence="2">
    <location>
        <begin position="307"/>
        <end position="329"/>
    </location>
</feature>
<name>A0A212LRN3_9FIRM</name>
<dbReference type="GO" id="GO:0016787">
    <property type="term" value="F:hydrolase activity"/>
    <property type="evidence" value="ECO:0007669"/>
    <property type="project" value="UniProtKB-KW"/>
</dbReference>
<dbReference type="EMBL" id="FMJE01000003">
    <property type="protein sequence ID" value="SCM80264.1"/>
    <property type="molecule type" value="Genomic_DNA"/>
</dbReference>
<protein>
    <submittedName>
        <fullName evidence="4">Metal dependent phosphohydrolase</fullName>
    </submittedName>
</protein>
<dbReference type="Gene3D" id="1.10.3210.10">
    <property type="entry name" value="Hypothetical protein af1432"/>
    <property type="match status" value="1"/>
</dbReference>
<feature type="transmembrane region" description="Helical" evidence="2">
    <location>
        <begin position="429"/>
        <end position="450"/>
    </location>
</feature>
<dbReference type="InterPro" id="IPR011621">
    <property type="entry name" value="Metal-dep_PHydrolase_7TM_intra"/>
</dbReference>
<dbReference type="Pfam" id="PF01966">
    <property type="entry name" value="HD"/>
    <property type="match status" value="1"/>
</dbReference>
<dbReference type="CDD" id="cd00077">
    <property type="entry name" value="HDc"/>
    <property type="match status" value="1"/>
</dbReference>
<sequence length="727" mass="79702">MISVNNRLRKLFLKPGSIYTRPLVRRILMFVVFFVLYMVCLSADFIPEKVSLLVGEVSDRDVIAPRTVSYVDSAKTKKLEIEVLASVANVYDMDVAVMAKAEEDVKTIFRSAQAVLADNSLTTSEQKLEKLTHGLPVSLSSAVITGLIHLDEDGLVKTENYTTAILRKYLQRGIRDDDLEIARKQVVLEAEELGLNKNAETIVAGIAQTLIRPNFILNVRETDKRKQSALANIEPVRETVKKGQILVRRGDVVTSEQIHVMEELGLYAGNVNAARILGLAVFVLLVMGISMGYLYQFANSIHANDRYLILLGLIVLVTMIIAKVAHYYSDFAAPVAAGALLAAILIDARVGLVVGVIMAMFFGVIVEHDLRAVAAALIGGMTGVYSVTKMVHGYSLTKAGVSIAAVNFLVIGSTGLIEQLNGSEILLQGLFGAIGGILSAVITIGLLPYLENAFNITTPVKLLDLAKPNHPLLQRLLLDAPGTYHHSVLVGNLAETAAVTVGADPVVVRVGAYYHDIGKTKRPYFFIENQAGSENPHDKIAPSLSTLIITSHIKDGLDLCRDYKLPQVITDIVQQHHGTTLVSYFYKRATEHEHGECVIEDDFRYEGPAPQTKEAALIMLADACEAAVRSIGKPNVNRIESTVRKIIRERLQDGQLDDCNLTLKDLKIIGDVYIRLLSSMFHSRIEYPEALKELERRKNKNGNNNKQPAGKDDDNVGDGVHVEPGTK</sequence>
<keyword evidence="2" id="KW-0812">Transmembrane</keyword>
<feature type="transmembrane region" description="Helical" evidence="2">
    <location>
        <begin position="27"/>
        <end position="46"/>
    </location>
</feature>
<dbReference type="SMART" id="SM00471">
    <property type="entry name" value="HDc"/>
    <property type="match status" value="1"/>
</dbReference>
<dbReference type="InterPro" id="IPR011624">
    <property type="entry name" value="Metal-dep_PHydrolase_7TM_extra"/>
</dbReference>
<evidence type="ECO:0000256" key="1">
    <source>
        <dbReference type="SAM" id="MobiDB-lite"/>
    </source>
</evidence>
<dbReference type="InterPro" id="IPR003607">
    <property type="entry name" value="HD/PDEase_dom"/>
</dbReference>
<dbReference type="InterPro" id="IPR006675">
    <property type="entry name" value="HDIG_dom"/>
</dbReference>
<feature type="transmembrane region" description="Helical" evidence="2">
    <location>
        <begin position="399"/>
        <end position="417"/>
    </location>
</feature>
<dbReference type="InterPro" id="IPR006674">
    <property type="entry name" value="HD_domain"/>
</dbReference>
<keyword evidence="4" id="KW-0378">Hydrolase</keyword>
<gene>
    <name evidence="4" type="ORF">KL86SPO_30442</name>
</gene>
<feature type="region of interest" description="Disordered" evidence="1">
    <location>
        <begin position="696"/>
        <end position="727"/>
    </location>
</feature>
<dbReference type="RefSeq" id="WP_075755475.1">
    <property type="nucleotide sequence ID" value="NZ_LT608335.1"/>
</dbReference>
<evidence type="ECO:0000313" key="4">
    <source>
        <dbReference type="EMBL" id="SCM80264.1"/>
    </source>
</evidence>
<dbReference type="AlphaFoldDB" id="A0A212LRN3"/>
<feature type="compositionally biased region" description="Basic and acidic residues" evidence="1">
    <location>
        <begin position="709"/>
        <end position="727"/>
    </location>
</feature>
<dbReference type="PROSITE" id="PS51831">
    <property type="entry name" value="HD"/>
    <property type="match status" value="1"/>
</dbReference>
<dbReference type="SUPFAM" id="SSF109604">
    <property type="entry name" value="HD-domain/PDEase-like"/>
    <property type="match status" value="1"/>
</dbReference>
<dbReference type="PANTHER" id="PTHR36442:SF1">
    <property type="entry name" value="CYCLIC-DI-AMP PHOSPHODIESTERASE PGPH"/>
    <property type="match status" value="1"/>
</dbReference>
<dbReference type="PANTHER" id="PTHR36442">
    <property type="entry name" value="CYCLIC-DI-AMP PHOSPHODIESTERASE PGPH"/>
    <property type="match status" value="1"/>
</dbReference>
<proteinExistence type="predicted"/>
<feature type="transmembrane region" description="Helical" evidence="2">
    <location>
        <begin position="276"/>
        <end position="295"/>
    </location>
</feature>
<feature type="domain" description="HD" evidence="3">
    <location>
        <begin position="483"/>
        <end position="627"/>
    </location>
</feature>
<feature type="transmembrane region" description="Helical" evidence="2">
    <location>
        <begin position="370"/>
        <end position="387"/>
    </location>
</feature>
<feature type="transmembrane region" description="Helical" evidence="2">
    <location>
        <begin position="335"/>
        <end position="363"/>
    </location>
</feature>
<reference evidence="4" key="1">
    <citation type="submission" date="2016-08" db="EMBL/GenBank/DDBJ databases">
        <authorList>
            <person name="Seilhamer J.J."/>
        </authorList>
    </citation>
    <scope>NUCLEOTIDE SEQUENCE</scope>
    <source>
        <strain evidence="4">86</strain>
    </source>
</reference>
<dbReference type="Pfam" id="PF07698">
    <property type="entry name" value="7TM-7TMR_HD"/>
    <property type="match status" value="1"/>
</dbReference>
<keyword evidence="2" id="KW-1133">Transmembrane helix</keyword>
<keyword evidence="2" id="KW-0472">Membrane</keyword>
<organism evidence="4">
    <name type="scientific">uncultured Sporomusa sp</name>
    <dbReference type="NCBI Taxonomy" id="307249"/>
    <lineage>
        <taxon>Bacteria</taxon>
        <taxon>Bacillati</taxon>
        <taxon>Bacillota</taxon>
        <taxon>Negativicutes</taxon>
        <taxon>Selenomonadales</taxon>
        <taxon>Sporomusaceae</taxon>
        <taxon>Sporomusa</taxon>
        <taxon>environmental samples</taxon>
    </lineage>
</organism>
<dbReference type="Pfam" id="PF07697">
    <property type="entry name" value="7TMR-HDED"/>
    <property type="match status" value="1"/>
</dbReference>
<dbReference type="NCBIfam" id="TIGR00277">
    <property type="entry name" value="HDIG"/>
    <property type="match status" value="1"/>
</dbReference>
<accession>A0A212LRN3</accession>
<dbReference type="InterPro" id="IPR052722">
    <property type="entry name" value="PgpH_phosphodiesterase"/>
</dbReference>
<evidence type="ECO:0000256" key="2">
    <source>
        <dbReference type="SAM" id="Phobius"/>
    </source>
</evidence>
<evidence type="ECO:0000259" key="3">
    <source>
        <dbReference type="PROSITE" id="PS51831"/>
    </source>
</evidence>